<comment type="caution">
    <text evidence="1">The sequence shown here is derived from an EMBL/GenBank/DDBJ whole genome shotgun (WGS) entry which is preliminary data.</text>
</comment>
<sequence length="84" mass="9643">MDLGMAGCMFSVRFWVREAKINDKFMFQGSLDDHEMFRTERERDVEIDEGGSTSVGSTDSPFMDYSLHLRHNKVQNNGSCQSDN</sequence>
<keyword evidence="2" id="KW-1185">Reference proteome</keyword>
<accession>A0ACA9U0Q7</accession>
<dbReference type="EMBL" id="CADEHS020000010">
    <property type="protein sequence ID" value="CAG9946850.1"/>
    <property type="molecule type" value="Genomic_DNA"/>
</dbReference>
<proteinExistence type="predicted"/>
<dbReference type="Proteomes" id="UP000836387">
    <property type="component" value="Unassembled WGS sequence"/>
</dbReference>
<gene>
    <name evidence="1" type="ORF">CRV2_00005736</name>
</gene>
<organism evidence="1 2">
    <name type="scientific">Clonostachys rosea f. rosea IK726</name>
    <dbReference type="NCBI Taxonomy" id="1349383"/>
    <lineage>
        <taxon>Eukaryota</taxon>
        <taxon>Fungi</taxon>
        <taxon>Dikarya</taxon>
        <taxon>Ascomycota</taxon>
        <taxon>Pezizomycotina</taxon>
        <taxon>Sordariomycetes</taxon>
        <taxon>Hypocreomycetidae</taxon>
        <taxon>Hypocreales</taxon>
        <taxon>Bionectriaceae</taxon>
        <taxon>Clonostachys</taxon>
    </lineage>
</organism>
<evidence type="ECO:0000313" key="2">
    <source>
        <dbReference type="Proteomes" id="UP000836387"/>
    </source>
</evidence>
<reference evidence="1" key="2">
    <citation type="submission" date="2021-10" db="EMBL/GenBank/DDBJ databases">
        <authorList>
            <person name="Piombo E."/>
        </authorList>
    </citation>
    <scope>NUCLEOTIDE SEQUENCE</scope>
</reference>
<protein>
    <submittedName>
        <fullName evidence="1">Uncharacterized protein</fullName>
    </submittedName>
</protein>
<reference evidence="1" key="1">
    <citation type="submission" date="2020-04" db="EMBL/GenBank/DDBJ databases">
        <authorList>
            <person name="Broberg M."/>
        </authorList>
    </citation>
    <scope>NUCLEOTIDE SEQUENCE</scope>
</reference>
<name>A0ACA9U0Q7_BIOOC</name>
<evidence type="ECO:0000313" key="1">
    <source>
        <dbReference type="EMBL" id="CAG9946850.1"/>
    </source>
</evidence>